<dbReference type="PANTHER" id="PTHR33021:SF377">
    <property type="entry name" value="OS02G0731400 PROTEIN"/>
    <property type="match status" value="1"/>
</dbReference>
<feature type="signal peptide" evidence="1">
    <location>
        <begin position="1"/>
        <end position="23"/>
    </location>
</feature>
<accession>A0A5E4EFB6</accession>
<proteinExistence type="predicted"/>
<reference evidence="4" key="1">
    <citation type="journal article" date="2020" name="Plant J.">
        <title>Transposons played a major role in the diversification between the closely related almond and peach genomes: results from the almond genome sequence.</title>
        <authorList>
            <person name="Alioto T."/>
            <person name="Alexiou K.G."/>
            <person name="Bardil A."/>
            <person name="Barteri F."/>
            <person name="Castanera R."/>
            <person name="Cruz F."/>
            <person name="Dhingra A."/>
            <person name="Duval H."/>
            <person name="Fernandez I Marti A."/>
            <person name="Frias L."/>
            <person name="Galan B."/>
            <person name="Garcia J.L."/>
            <person name="Howad W."/>
            <person name="Gomez-Garrido J."/>
            <person name="Gut M."/>
            <person name="Julca I."/>
            <person name="Morata J."/>
            <person name="Puigdomenech P."/>
            <person name="Ribeca P."/>
            <person name="Rubio Cabetas M.J."/>
            <person name="Vlasova A."/>
            <person name="Wirthensohn M."/>
            <person name="Garcia-Mas J."/>
            <person name="Gabaldon T."/>
            <person name="Casacuberta J.M."/>
            <person name="Arus P."/>
        </authorList>
    </citation>
    <scope>NUCLEOTIDE SEQUENCE [LARGE SCALE GENOMIC DNA]</scope>
    <source>
        <strain evidence="4">cv. Texas</strain>
    </source>
</reference>
<gene>
    <name evidence="3" type="ORF">ALMOND_2B010199</name>
</gene>
<evidence type="ECO:0000259" key="2">
    <source>
        <dbReference type="PROSITE" id="PS51485"/>
    </source>
</evidence>
<dbReference type="SUPFAM" id="SSF49503">
    <property type="entry name" value="Cupredoxins"/>
    <property type="match status" value="1"/>
</dbReference>
<dbReference type="Proteomes" id="UP000327085">
    <property type="component" value="Chromosome 6"/>
</dbReference>
<dbReference type="PROSITE" id="PS51485">
    <property type="entry name" value="PHYTOCYANIN"/>
    <property type="match status" value="1"/>
</dbReference>
<dbReference type="GO" id="GO:0009055">
    <property type="term" value="F:electron transfer activity"/>
    <property type="evidence" value="ECO:0007669"/>
    <property type="project" value="InterPro"/>
</dbReference>
<dbReference type="InParanoid" id="A0A5E4EFB6"/>
<dbReference type="PANTHER" id="PTHR33021">
    <property type="entry name" value="BLUE COPPER PROTEIN"/>
    <property type="match status" value="1"/>
</dbReference>
<keyword evidence="1" id="KW-0732">Signal</keyword>
<feature type="chain" id="PRO_5022691244" evidence="1">
    <location>
        <begin position="24"/>
        <end position="128"/>
    </location>
</feature>
<dbReference type="AlphaFoldDB" id="A0A5E4EFB6"/>
<dbReference type="Pfam" id="PF02298">
    <property type="entry name" value="Cu_bind_like"/>
    <property type="match status" value="1"/>
</dbReference>
<sequence length="128" mass="14437">MSIGMSKLLVIGISLFVCLLLQCEEIYGKEYLVGDEKRWNPDTNLSSWPEGKKFKAGDVLNFQYTSHLFDVVALGNYPGYEACDPYPVPKKIYSSGNDYVVLEKGTNSFVPFDVSYCKRGMKLQVEAE</sequence>
<dbReference type="Gene3D" id="2.60.40.420">
    <property type="entry name" value="Cupredoxins - blue copper proteins"/>
    <property type="match status" value="1"/>
</dbReference>
<dbReference type="InterPro" id="IPR008972">
    <property type="entry name" value="Cupredoxin"/>
</dbReference>
<dbReference type="InterPro" id="IPR003245">
    <property type="entry name" value="Phytocyanin_dom"/>
</dbReference>
<evidence type="ECO:0000313" key="3">
    <source>
        <dbReference type="EMBL" id="VVA14393.1"/>
    </source>
</evidence>
<dbReference type="Gramene" id="VVA14393">
    <property type="protein sequence ID" value="VVA14393"/>
    <property type="gene ID" value="Prudul26B010199"/>
</dbReference>
<dbReference type="GO" id="GO:0005886">
    <property type="term" value="C:plasma membrane"/>
    <property type="evidence" value="ECO:0007669"/>
    <property type="project" value="TreeGrafter"/>
</dbReference>
<evidence type="ECO:0000313" key="4">
    <source>
        <dbReference type="Proteomes" id="UP000327085"/>
    </source>
</evidence>
<dbReference type="InterPro" id="IPR039391">
    <property type="entry name" value="Phytocyanin-like"/>
</dbReference>
<dbReference type="OMA" id="NFQYTSH"/>
<protein>
    <submittedName>
        <fullName evidence="3">PREDICTED: basic blue</fullName>
    </submittedName>
</protein>
<name>A0A5E4EFB6_PRUDU</name>
<evidence type="ECO:0000256" key="1">
    <source>
        <dbReference type="SAM" id="SignalP"/>
    </source>
</evidence>
<feature type="domain" description="Phytocyanin" evidence="2">
    <location>
        <begin position="29"/>
        <end position="128"/>
    </location>
</feature>
<dbReference type="EMBL" id="CABIKO010000010">
    <property type="protein sequence ID" value="VVA14393.1"/>
    <property type="molecule type" value="Genomic_DNA"/>
</dbReference>
<organism evidence="3 4">
    <name type="scientific">Prunus dulcis</name>
    <name type="common">Almond</name>
    <name type="synonym">Amygdalus dulcis</name>
    <dbReference type="NCBI Taxonomy" id="3755"/>
    <lineage>
        <taxon>Eukaryota</taxon>
        <taxon>Viridiplantae</taxon>
        <taxon>Streptophyta</taxon>
        <taxon>Embryophyta</taxon>
        <taxon>Tracheophyta</taxon>
        <taxon>Spermatophyta</taxon>
        <taxon>Magnoliopsida</taxon>
        <taxon>eudicotyledons</taxon>
        <taxon>Gunneridae</taxon>
        <taxon>Pentapetalae</taxon>
        <taxon>rosids</taxon>
        <taxon>fabids</taxon>
        <taxon>Rosales</taxon>
        <taxon>Rosaceae</taxon>
        <taxon>Amygdaloideae</taxon>
        <taxon>Amygdaleae</taxon>
        <taxon>Prunus</taxon>
    </lineage>
</organism>